<feature type="compositionally biased region" description="Basic and acidic residues" evidence="6">
    <location>
        <begin position="567"/>
        <end position="598"/>
    </location>
</feature>
<dbReference type="Pfam" id="PF01846">
    <property type="entry name" value="FF"/>
    <property type="match status" value="4"/>
</dbReference>
<keyword evidence="2" id="KW-0507">mRNA processing</keyword>
<dbReference type="SMART" id="SM00456">
    <property type="entry name" value="WW"/>
    <property type="match status" value="2"/>
</dbReference>
<dbReference type="PANTHER" id="PTHR11864">
    <property type="entry name" value="PRE-MRNA-PROCESSING PROTEIN PRP40"/>
    <property type="match status" value="1"/>
</dbReference>
<feature type="domain" description="WW" evidence="7">
    <location>
        <begin position="54"/>
        <end position="82"/>
    </location>
</feature>
<evidence type="ECO:0000256" key="4">
    <source>
        <dbReference type="ARBA" id="ARBA00023187"/>
    </source>
</evidence>
<dbReference type="SMART" id="SM00441">
    <property type="entry name" value="FF"/>
    <property type="match status" value="5"/>
</dbReference>
<feature type="compositionally biased region" description="Polar residues" evidence="6">
    <location>
        <begin position="107"/>
        <end position="116"/>
    </location>
</feature>
<feature type="compositionally biased region" description="Basic and acidic residues" evidence="6">
    <location>
        <begin position="675"/>
        <end position="714"/>
    </location>
</feature>
<feature type="compositionally biased region" description="Basic and acidic residues" evidence="6">
    <location>
        <begin position="117"/>
        <end position="129"/>
    </location>
</feature>
<evidence type="ECO:0000259" key="7">
    <source>
        <dbReference type="PROSITE" id="PS50020"/>
    </source>
</evidence>
<feature type="region of interest" description="Disordered" evidence="6">
    <location>
        <begin position="567"/>
        <end position="786"/>
    </location>
</feature>
<dbReference type="InterPro" id="IPR039726">
    <property type="entry name" value="Prp40-like"/>
</dbReference>
<accession>A0A1W5CXR2</accession>
<dbReference type="GO" id="GO:0045292">
    <property type="term" value="P:mRNA cis splicing, via spliceosome"/>
    <property type="evidence" value="ECO:0007669"/>
    <property type="project" value="InterPro"/>
</dbReference>
<dbReference type="InterPro" id="IPR001202">
    <property type="entry name" value="WW_dom"/>
</dbReference>
<dbReference type="PROSITE" id="PS01159">
    <property type="entry name" value="WW_DOMAIN_1"/>
    <property type="match status" value="2"/>
</dbReference>
<name>A0A1W5CXR2_9LECA</name>
<dbReference type="Gene3D" id="2.20.70.10">
    <property type="match status" value="2"/>
</dbReference>
<feature type="compositionally biased region" description="Basic and acidic residues" evidence="6">
    <location>
        <begin position="733"/>
        <end position="752"/>
    </location>
</feature>
<dbReference type="FunFam" id="1.10.10.440:FF:000027">
    <property type="entry name" value="Formin binding protein (FNB3)"/>
    <property type="match status" value="1"/>
</dbReference>
<dbReference type="EMBL" id="FWEW01000756">
    <property type="protein sequence ID" value="SLM35626.1"/>
    <property type="molecule type" value="Genomic_DNA"/>
</dbReference>
<dbReference type="GO" id="GO:0071004">
    <property type="term" value="C:U2-type prespliceosome"/>
    <property type="evidence" value="ECO:0007669"/>
    <property type="project" value="TreeGrafter"/>
</dbReference>
<feature type="domain" description="FF" evidence="8">
    <location>
        <begin position="371"/>
        <end position="432"/>
    </location>
</feature>
<feature type="domain" description="FF" evidence="8">
    <location>
        <begin position="155"/>
        <end position="212"/>
    </location>
</feature>
<evidence type="ECO:0000313" key="9">
    <source>
        <dbReference type="EMBL" id="SLM35626.1"/>
    </source>
</evidence>
<keyword evidence="3" id="KW-0677">Repeat</keyword>
<feature type="domain" description="FF" evidence="8">
    <location>
        <begin position="224"/>
        <end position="280"/>
    </location>
</feature>
<dbReference type="AlphaFoldDB" id="A0A1W5CXR2"/>
<evidence type="ECO:0000256" key="6">
    <source>
        <dbReference type="SAM" id="MobiDB-lite"/>
    </source>
</evidence>
<protein>
    <submittedName>
        <fullName evidence="9">WW domain</fullName>
    </submittedName>
</protein>
<dbReference type="Gene3D" id="1.10.10.440">
    <property type="entry name" value="FF domain"/>
    <property type="match status" value="5"/>
</dbReference>
<sequence>MNGVNLAAGPPGQWQEARNNDGRVYYYNTATKVTQWTKPLELMSPAERALSNQPWKEYTAEGGKKYWYNTETKTSSWEMPEAYKNALAQSLPAVRPPAPIQQFVAGGTSSFSSYSQPRDKDNYGERVGPDRQIGYGQTNGSSVSAFGTQQTDPDYSTFEEGEAAFIKLLRRSNVQPDWTWEQTMRATIKDPQYRALKDPKDRKAAFEKYAVEVRMQEKDRAKERLAKLRADFGTMLRSHPEIKHYTRWKTARPIIEGETIFRSTNDDNERRQLFEEYIIELKKSTVEREAVTRKSAMDELVGILKALNLEPYTRWSEAHGIIQSNERFQGDDKFKSLSKSDILTAFENHIKSLERTFNDERQHEKNSKARKERQNRDRFISLLAELKAAGKIKAGTKWMQILSEIDQDPRYTALLGQSGSTPLDLFWDMVEEEERALRLIRNEVYDVLEDKRYEITPKTTLQDFLGLMSTDRRTATTPPETLTLIFNRLLEKVLRRTEDDKHASERQQRRLVDALRSKIKHLDNPPVLATSTWESVRPLIAHFEEFKALDSDDLRRQAFDKVVRRLKEKEEDAEKEREKERSSKRDRERDRDRDRDARNGTSSHHRPTSSRRVTGRPSRTPEPDAYEADRRKAQADRERQYGKSRTTGLSPQPRDHPDRDRHERLSSRHAGPRLSHYDRERREREEERERLYRTRGDPRGSRDELDYGEGRGSEGGRGGSGRRRRGPDSDGESVGRDSKRSRRERTPRERTPPVRRKSRTPVVSAPVKEDPAVHSGSEEGEMVEEE</sequence>
<evidence type="ECO:0000256" key="5">
    <source>
        <dbReference type="ARBA" id="ARBA00023242"/>
    </source>
</evidence>
<dbReference type="FunFam" id="1.10.10.440:FF:000033">
    <property type="entry name" value="Formin binding protein (FNB3)"/>
    <property type="match status" value="1"/>
</dbReference>
<evidence type="ECO:0000256" key="1">
    <source>
        <dbReference type="ARBA" id="ARBA00004123"/>
    </source>
</evidence>
<evidence type="ECO:0000313" key="10">
    <source>
        <dbReference type="Proteomes" id="UP000192927"/>
    </source>
</evidence>
<dbReference type="SUPFAM" id="SSF51045">
    <property type="entry name" value="WW domain"/>
    <property type="match status" value="2"/>
</dbReference>
<dbReference type="Pfam" id="PF25432">
    <property type="entry name" value="FF_PRPF40A"/>
    <property type="match status" value="1"/>
</dbReference>
<dbReference type="InterPro" id="IPR036517">
    <property type="entry name" value="FF_domain_sf"/>
</dbReference>
<proteinExistence type="predicted"/>
<dbReference type="PROSITE" id="PS51676">
    <property type="entry name" value="FF"/>
    <property type="match status" value="3"/>
</dbReference>
<dbReference type="FunFam" id="1.10.10.440:FF:000032">
    <property type="entry name" value="Formin binding protein (FNB3)"/>
    <property type="match status" value="1"/>
</dbReference>
<feature type="compositionally biased region" description="Polar residues" evidence="6">
    <location>
        <begin position="135"/>
        <end position="153"/>
    </location>
</feature>
<evidence type="ECO:0000256" key="3">
    <source>
        <dbReference type="ARBA" id="ARBA00022737"/>
    </source>
</evidence>
<dbReference type="InterPro" id="IPR036020">
    <property type="entry name" value="WW_dom_sf"/>
</dbReference>
<dbReference type="PANTHER" id="PTHR11864:SF0">
    <property type="entry name" value="PRP40 PRE-MRNA PROCESSING FACTOR 40 HOMOLOG A (YEAST)"/>
    <property type="match status" value="1"/>
</dbReference>
<reference evidence="10" key="1">
    <citation type="submission" date="2017-03" db="EMBL/GenBank/DDBJ databases">
        <authorList>
            <person name="Sharma R."/>
            <person name="Thines M."/>
        </authorList>
    </citation>
    <scope>NUCLEOTIDE SEQUENCE [LARGE SCALE GENOMIC DNA]</scope>
</reference>
<dbReference type="GO" id="GO:0005685">
    <property type="term" value="C:U1 snRNP"/>
    <property type="evidence" value="ECO:0007669"/>
    <property type="project" value="TreeGrafter"/>
</dbReference>
<dbReference type="PROSITE" id="PS50020">
    <property type="entry name" value="WW_DOMAIN_2"/>
    <property type="match status" value="2"/>
</dbReference>
<keyword evidence="4" id="KW-0508">mRNA splicing</keyword>
<dbReference type="SUPFAM" id="SSF81698">
    <property type="entry name" value="FF domain"/>
    <property type="match status" value="5"/>
</dbReference>
<evidence type="ECO:0000259" key="8">
    <source>
        <dbReference type="PROSITE" id="PS51676"/>
    </source>
</evidence>
<dbReference type="GO" id="GO:0003723">
    <property type="term" value="F:RNA binding"/>
    <property type="evidence" value="ECO:0007669"/>
    <property type="project" value="TreeGrafter"/>
</dbReference>
<dbReference type="Proteomes" id="UP000192927">
    <property type="component" value="Unassembled WGS sequence"/>
</dbReference>
<comment type="subcellular location">
    <subcellularLocation>
        <location evidence="1">Nucleus</location>
    </subcellularLocation>
</comment>
<dbReference type="CDD" id="cd00201">
    <property type="entry name" value="WW"/>
    <property type="match status" value="2"/>
</dbReference>
<keyword evidence="10" id="KW-1185">Reference proteome</keyword>
<organism evidence="9 10">
    <name type="scientific">Lasallia pustulata</name>
    <dbReference type="NCBI Taxonomy" id="136370"/>
    <lineage>
        <taxon>Eukaryota</taxon>
        <taxon>Fungi</taxon>
        <taxon>Dikarya</taxon>
        <taxon>Ascomycota</taxon>
        <taxon>Pezizomycotina</taxon>
        <taxon>Lecanoromycetes</taxon>
        <taxon>OSLEUM clade</taxon>
        <taxon>Umbilicariomycetidae</taxon>
        <taxon>Umbilicariales</taxon>
        <taxon>Umbilicariaceae</taxon>
        <taxon>Lasallia</taxon>
    </lineage>
</organism>
<keyword evidence="5" id="KW-0539">Nucleus</keyword>
<feature type="domain" description="WW" evidence="7">
    <location>
        <begin position="8"/>
        <end position="41"/>
    </location>
</feature>
<dbReference type="Pfam" id="PF00397">
    <property type="entry name" value="WW"/>
    <property type="match status" value="2"/>
</dbReference>
<feature type="compositionally biased region" description="Basic and acidic residues" evidence="6">
    <location>
        <begin position="619"/>
        <end position="641"/>
    </location>
</feature>
<dbReference type="FunFam" id="1.10.10.440:FF:000013">
    <property type="entry name" value="pre-mRNA-processing protein 40A isoform X1"/>
    <property type="match status" value="1"/>
</dbReference>
<feature type="compositionally biased region" description="Basic and acidic residues" evidence="6">
    <location>
        <begin position="653"/>
        <end position="666"/>
    </location>
</feature>
<evidence type="ECO:0000256" key="2">
    <source>
        <dbReference type="ARBA" id="ARBA00022664"/>
    </source>
</evidence>
<feature type="region of interest" description="Disordered" evidence="6">
    <location>
        <begin position="105"/>
        <end position="153"/>
    </location>
</feature>
<dbReference type="InterPro" id="IPR002713">
    <property type="entry name" value="FF_domain"/>
</dbReference>